<evidence type="ECO:0000256" key="3">
    <source>
        <dbReference type="ARBA" id="ARBA00022630"/>
    </source>
</evidence>
<dbReference type="RefSeq" id="WP_160589299.1">
    <property type="nucleotide sequence ID" value="NZ_BAAAFP010000002.1"/>
</dbReference>
<proteinExistence type="inferred from homology"/>
<dbReference type="InterPro" id="IPR036188">
    <property type="entry name" value="FAD/NAD-bd_sf"/>
</dbReference>
<dbReference type="InterPro" id="IPR051820">
    <property type="entry name" value="FAD-binding_MO"/>
</dbReference>
<protein>
    <submittedName>
        <fullName evidence="8">NAD(P)-binding protein</fullName>
    </submittedName>
</protein>
<reference evidence="8 9" key="1">
    <citation type="submission" date="2019-12" db="EMBL/GenBank/DDBJ databases">
        <title>Genomic-based taxomic classification of the family Erythrobacteraceae.</title>
        <authorList>
            <person name="Xu L."/>
        </authorList>
    </citation>
    <scope>NUCLEOTIDE SEQUENCE [LARGE SCALE GENOMIC DNA]</scope>
    <source>
        <strain evidence="8 9">JCM 16339</strain>
    </source>
</reference>
<keyword evidence="4" id="KW-0274">FAD</keyword>
<accession>A0A844ZNX2</accession>
<keyword evidence="7" id="KW-0503">Monooxygenase</keyword>
<keyword evidence="6" id="KW-0560">Oxidoreductase</keyword>
<comment type="cofactor">
    <cofactor evidence="1">
        <name>FAD</name>
        <dbReference type="ChEBI" id="CHEBI:57692"/>
    </cofactor>
</comment>
<evidence type="ECO:0000256" key="7">
    <source>
        <dbReference type="ARBA" id="ARBA00023033"/>
    </source>
</evidence>
<dbReference type="PRINTS" id="PR00411">
    <property type="entry name" value="PNDRDTASEI"/>
</dbReference>
<dbReference type="GO" id="GO:0004497">
    <property type="term" value="F:monooxygenase activity"/>
    <property type="evidence" value="ECO:0007669"/>
    <property type="project" value="UniProtKB-KW"/>
</dbReference>
<dbReference type="PANTHER" id="PTHR43872">
    <property type="entry name" value="MONOOXYGENASE, PUTATIVE (AFU_ORTHOLOGUE AFUA_8G02570)-RELATED"/>
    <property type="match status" value="1"/>
</dbReference>
<evidence type="ECO:0000313" key="8">
    <source>
        <dbReference type="EMBL" id="MXO87349.1"/>
    </source>
</evidence>
<evidence type="ECO:0000256" key="5">
    <source>
        <dbReference type="ARBA" id="ARBA00022857"/>
    </source>
</evidence>
<keyword evidence="5" id="KW-0521">NADP</keyword>
<dbReference type="PANTHER" id="PTHR43872:SF1">
    <property type="entry name" value="MONOOXYGENASE, PUTATIVE (AFU_ORTHOLOGUE AFUA_8G02570)-RELATED"/>
    <property type="match status" value="1"/>
</dbReference>
<comment type="similarity">
    <text evidence="2">Belongs to the FAD-binding monooxygenase family.</text>
</comment>
<dbReference type="EMBL" id="WTYY01000001">
    <property type="protein sequence ID" value="MXO87349.1"/>
    <property type="molecule type" value="Genomic_DNA"/>
</dbReference>
<dbReference type="Proteomes" id="UP000435243">
    <property type="component" value="Unassembled WGS sequence"/>
</dbReference>
<evidence type="ECO:0000256" key="1">
    <source>
        <dbReference type="ARBA" id="ARBA00001974"/>
    </source>
</evidence>
<evidence type="ECO:0000313" key="9">
    <source>
        <dbReference type="Proteomes" id="UP000435243"/>
    </source>
</evidence>
<sequence length="500" mass="55654">MRSNASDCDVLIVGAGIAGISMAAHLQDKCANLSFMMVERRAQPGGTWDLFRYPGVRSDSDMQTLGFAFEPWDDDQSIAPGGSILEYLRGVIHKRGIADHIRTSTTVISADWQGDQACWLVSVEGPDGPEKVRARWLYMSTGYYDYDHPYDAQITGLESFAGTLVHPQFWPENLDYADKRVVVIGSGATAVTLVPAMAEQAGHVTMLQRTPTWMSVGPSRDRLARVLRRILPRKLAYWLVRQRNIRLFDFLYHAARRNPHMAAEKLSEGVRKELGDLYSPEDFTPPYNPWEQRLCLVPDSDLFKSIRQGKASIVTAKIDTVQTDGIALEGGEVLPADIIVTATGLKLSLGGHIKVSIEGRPVNWGEEFFYRGCMISNVPNLTFVFGYLNASFTLRADNTAAYSCRVLNHLRTSGTQIAIARPPADGLVEGEPFPFSSGYLMRDLAQVPKSTDALPWRLNHDYLADCRDFRRNGVDDGHLQFELAPRVTDQSPVADQPEMA</sequence>
<dbReference type="FunFam" id="3.50.50.60:FF:000228">
    <property type="entry name" value="FAD-containing monooxygenase EthA"/>
    <property type="match status" value="1"/>
</dbReference>
<keyword evidence="9" id="KW-1185">Reference proteome</keyword>
<dbReference type="Pfam" id="PF13738">
    <property type="entry name" value="Pyr_redox_3"/>
    <property type="match status" value="1"/>
</dbReference>
<evidence type="ECO:0000256" key="6">
    <source>
        <dbReference type="ARBA" id="ARBA00023002"/>
    </source>
</evidence>
<gene>
    <name evidence="8" type="ORF">GRI32_01180</name>
</gene>
<dbReference type="AlphaFoldDB" id="A0A844ZNX2"/>
<evidence type="ECO:0000256" key="2">
    <source>
        <dbReference type="ARBA" id="ARBA00010139"/>
    </source>
</evidence>
<organism evidence="8 9">
    <name type="scientific">Alteraurantiacibacter aestuarii</name>
    <dbReference type="NCBI Taxonomy" id="650004"/>
    <lineage>
        <taxon>Bacteria</taxon>
        <taxon>Pseudomonadati</taxon>
        <taxon>Pseudomonadota</taxon>
        <taxon>Alphaproteobacteria</taxon>
        <taxon>Sphingomonadales</taxon>
        <taxon>Erythrobacteraceae</taxon>
        <taxon>Alteraurantiacibacter</taxon>
    </lineage>
</organism>
<keyword evidence="3" id="KW-0285">Flavoprotein</keyword>
<name>A0A844ZNX2_9SPHN</name>
<comment type="caution">
    <text evidence="8">The sequence shown here is derived from an EMBL/GenBank/DDBJ whole genome shotgun (WGS) entry which is preliminary data.</text>
</comment>
<dbReference type="SUPFAM" id="SSF51905">
    <property type="entry name" value="FAD/NAD(P)-binding domain"/>
    <property type="match status" value="1"/>
</dbReference>
<dbReference type="Gene3D" id="3.50.50.60">
    <property type="entry name" value="FAD/NAD(P)-binding domain"/>
    <property type="match status" value="3"/>
</dbReference>
<dbReference type="OrthoDB" id="312624at2"/>
<evidence type="ECO:0000256" key="4">
    <source>
        <dbReference type="ARBA" id="ARBA00022827"/>
    </source>
</evidence>